<dbReference type="FunFam" id="2.60.40.10:FF:000005">
    <property type="entry name" value="Neuronal cell adhesion molecule"/>
    <property type="match status" value="1"/>
</dbReference>
<evidence type="ECO:0000313" key="13">
    <source>
        <dbReference type="Proteomes" id="UP000663829"/>
    </source>
</evidence>
<dbReference type="AlphaFoldDB" id="A0A813PD63"/>
<evidence type="ECO:0000313" key="9">
    <source>
        <dbReference type="EMBL" id="CAF0747085.1"/>
    </source>
</evidence>
<dbReference type="PANTHER" id="PTHR45080">
    <property type="entry name" value="CONTACTIN 5"/>
    <property type="match status" value="1"/>
</dbReference>
<feature type="domain" description="Ig-like" evidence="8">
    <location>
        <begin position="112"/>
        <end position="198"/>
    </location>
</feature>
<dbReference type="InterPro" id="IPR003598">
    <property type="entry name" value="Ig_sub2"/>
</dbReference>
<dbReference type="InterPro" id="IPR036179">
    <property type="entry name" value="Ig-like_dom_sf"/>
</dbReference>
<reference evidence="9" key="1">
    <citation type="submission" date="2021-02" db="EMBL/GenBank/DDBJ databases">
        <authorList>
            <person name="Nowell W R."/>
        </authorList>
    </citation>
    <scope>NUCLEOTIDE SEQUENCE</scope>
</reference>
<organism evidence="9 13">
    <name type="scientific">Didymodactylos carnosus</name>
    <dbReference type="NCBI Taxonomy" id="1234261"/>
    <lineage>
        <taxon>Eukaryota</taxon>
        <taxon>Metazoa</taxon>
        <taxon>Spiralia</taxon>
        <taxon>Gnathifera</taxon>
        <taxon>Rotifera</taxon>
        <taxon>Eurotatoria</taxon>
        <taxon>Bdelloidea</taxon>
        <taxon>Philodinida</taxon>
        <taxon>Philodinidae</taxon>
        <taxon>Didymodactylos</taxon>
    </lineage>
</organism>
<dbReference type="EMBL" id="CAJNOK010017265">
    <property type="protein sequence ID" value="CAF1260812.1"/>
    <property type="molecule type" value="Genomic_DNA"/>
</dbReference>
<evidence type="ECO:0000256" key="5">
    <source>
        <dbReference type="ARBA" id="ARBA00023157"/>
    </source>
</evidence>
<dbReference type="Proteomes" id="UP000677228">
    <property type="component" value="Unassembled WGS sequence"/>
</dbReference>
<evidence type="ECO:0000256" key="4">
    <source>
        <dbReference type="ARBA" id="ARBA00023136"/>
    </source>
</evidence>
<dbReference type="EMBL" id="CAJOBA010038821">
    <property type="protein sequence ID" value="CAF4067403.1"/>
    <property type="molecule type" value="Genomic_DNA"/>
</dbReference>
<dbReference type="SUPFAM" id="SSF48726">
    <property type="entry name" value="Immunoglobulin"/>
    <property type="match status" value="2"/>
</dbReference>
<evidence type="ECO:0000256" key="6">
    <source>
        <dbReference type="ARBA" id="ARBA00023180"/>
    </source>
</evidence>
<dbReference type="InterPro" id="IPR007110">
    <property type="entry name" value="Ig-like_dom"/>
</dbReference>
<dbReference type="PANTHER" id="PTHR45080:SF33">
    <property type="entry name" value="IG-LIKE DOMAIN-CONTAINING PROTEIN"/>
    <property type="match status" value="1"/>
</dbReference>
<evidence type="ECO:0000313" key="10">
    <source>
        <dbReference type="EMBL" id="CAF1260812.1"/>
    </source>
</evidence>
<proteinExistence type="predicted"/>
<dbReference type="GO" id="GO:0007156">
    <property type="term" value="P:homophilic cell adhesion via plasma membrane adhesion molecules"/>
    <property type="evidence" value="ECO:0007669"/>
    <property type="project" value="TreeGrafter"/>
</dbReference>
<keyword evidence="2" id="KW-1003">Cell membrane</keyword>
<keyword evidence="13" id="KW-1185">Reference proteome</keyword>
<dbReference type="GO" id="GO:0030424">
    <property type="term" value="C:axon"/>
    <property type="evidence" value="ECO:0007669"/>
    <property type="project" value="TreeGrafter"/>
</dbReference>
<evidence type="ECO:0000259" key="8">
    <source>
        <dbReference type="PROSITE" id="PS50835"/>
    </source>
</evidence>
<protein>
    <recommendedName>
        <fullName evidence="8">Ig-like domain-containing protein</fullName>
    </recommendedName>
</protein>
<name>A0A813PD63_9BILA</name>
<dbReference type="GO" id="GO:0005886">
    <property type="term" value="C:plasma membrane"/>
    <property type="evidence" value="ECO:0007669"/>
    <property type="project" value="UniProtKB-SubCell"/>
</dbReference>
<dbReference type="InterPro" id="IPR003599">
    <property type="entry name" value="Ig_sub"/>
</dbReference>
<keyword evidence="5" id="KW-1015">Disulfide bond</keyword>
<dbReference type="SMART" id="SM00408">
    <property type="entry name" value="IGc2"/>
    <property type="match status" value="1"/>
</dbReference>
<dbReference type="GO" id="GO:0043025">
    <property type="term" value="C:neuronal cell body"/>
    <property type="evidence" value="ECO:0007669"/>
    <property type="project" value="TreeGrafter"/>
</dbReference>
<evidence type="ECO:0000313" key="11">
    <source>
        <dbReference type="EMBL" id="CAF3526060.1"/>
    </source>
</evidence>
<keyword evidence="6" id="KW-0325">Glycoprotein</keyword>
<evidence type="ECO:0000256" key="1">
    <source>
        <dbReference type="ARBA" id="ARBA00004236"/>
    </source>
</evidence>
<dbReference type="GO" id="GO:0050808">
    <property type="term" value="P:synapse organization"/>
    <property type="evidence" value="ECO:0007669"/>
    <property type="project" value="TreeGrafter"/>
</dbReference>
<accession>A0A813PD63</accession>
<dbReference type="InterPro" id="IPR050958">
    <property type="entry name" value="Cell_Adh-Cytoskel_Orgn"/>
</dbReference>
<keyword evidence="7" id="KW-0393">Immunoglobulin domain</keyword>
<dbReference type="Proteomes" id="UP000682733">
    <property type="component" value="Unassembled WGS sequence"/>
</dbReference>
<comment type="subcellular location">
    <subcellularLocation>
        <location evidence="1">Cell membrane</location>
    </subcellularLocation>
</comment>
<keyword evidence="4" id="KW-0472">Membrane</keyword>
<dbReference type="EMBL" id="CAJNOQ010000049">
    <property type="protein sequence ID" value="CAF0747085.1"/>
    <property type="molecule type" value="Genomic_DNA"/>
</dbReference>
<dbReference type="Proteomes" id="UP000681722">
    <property type="component" value="Unassembled WGS sequence"/>
</dbReference>
<dbReference type="Gene3D" id="2.60.40.10">
    <property type="entry name" value="Immunoglobulins"/>
    <property type="match status" value="2"/>
</dbReference>
<dbReference type="Proteomes" id="UP000663829">
    <property type="component" value="Unassembled WGS sequence"/>
</dbReference>
<evidence type="ECO:0000256" key="7">
    <source>
        <dbReference type="ARBA" id="ARBA00023319"/>
    </source>
</evidence>
<dbReference type="EMBL" id="CAJOBC010000049">
    <property type="protein sequence ID" value="CAF3526060.1"/>
    <property type="molecule type" value="Genomic_DNA"/>
</dbReference>
<dbReference type="OrthoDB" id="9972932at2759"/>
<evidence type="ECO:0000256" key="3">
    <source>
        <dbReference type="ARBA" id="ARBA00022737"/>
    </source>
</evidence>
<evidence type="ECO:0000256" key="2">
    <source>
        <dbReference type="ARBA" id="ARBA00022475"/>
    </source>
</evidence>
<sequence length="369" mass="41419">MRDKDGIIFDPIAPRAGERLTATCTVVGLTPTDKRNRMNDGKNFTIAMDNAVFQFNQPVPRLYASHQIDTSDWYLTFTPLDRDDIGNLTCALADTNNREIFLTRFLNVNSEPVVLESSTKDTEVMEGQTVVLTCNAQGYPTPKIEWQRADGKPLSSGEIRQVGTQLQLNHVTRADGGIYKCLANNLVGFGAEWTLKLSVRFKPYIYCQKDVGQAAQFQVDAYVECYVYGYPAPRISWIKSNSAGSTINGTNVNYEGVIWNSNKYRIEAIIPEMSLCTDCILSRLTIINVEAGDYGLYFINATTSGFKTELGQVELYETTECQQFITHLGNSGCKRSKARNDANKQNVYARKSMVFSTLFLFLVSFNFPF</sequence>
<evidence type="ECO:0000313" key="12">
    <source>
        <dbReference type="EMBL" id="CAF4067403.1"/>
    </source>
</evidence>
<dbReference type="InterPro" id="IPR013783">
    <property type="entry name" value="Ig-like_fold"/>
</dbReference>
<dbReference type="GO" id="GO:0008046">
    <property type="term" value="F:axon guidance receptor activity"/>
    <property type="evidence" value="ECO:0007669"/>
    <property type="project" value="TreeGrafter"/>
</dbReference>
<dbReference type="PROSITE" id="PS50835">
    <property type="entry name" value="IG_LIKE"/>
    <property type="match status" value="1"/>
</dbReference>
<comment type="caution">
    <text evidence="9">The sequence shown here is derived from an EMBL/GenBank/DDBJ whole genome shotgun (WGS) entry which is preliminary data.</text>
</comment>
<dbReference type="Pfam" id="PF13927">
    <property type="entry name" value="Ig_3"/>
    <property type="match status" value="1"/>
</dbReference>
<keyword evidence="3" id="KW-0677">Repeat</keyword>
<gene>
    <name evidence="9" type="ORF">GPM918_LOCUS606</name>
    <name evidence="10" type="ORF">OVA965_LOCUS26720</name>
    <name evidence="11" type="ORF">SRO942_LOCUS607</name>
    <name evidence="12" type="ORF">TMI583_LOCUS27462</name>
</gene>
<dbReference type="SMART" id="SM00409">
    <property type="entry name" value="IG"/>
    <property type="match status" value="3"/>
</dbReference>